<protein>
    <recommendedName>
        <fullName evidence="3">Hemin transport protein</fullName>
    </recommendedName>
</protein>
<organism evidence="1 2">
    <name type="scientific">Stenotrophomonas panacihumi</name>
    <dbReference type="NCBI Taxonomy" id="676599"/>
    <lineage>
        <taxon>Bacteria</taxon>
        <taxon>Pseudomonadati</taxon>
        <taxon>Pseudomonadota</taxon>
        <taxon>Gammaproteobacteria</taxon>
        <taxon>Lysobacterales</taxon>
        <taxon>Lysobacteraceae</taxon>
        <taxon>Stenotrophomonas</taxon>
    </lineage>
</organism>
<dbReference type="Proteomes" id="UP000051802">
    <property type="component" value="Unassembled WGS sequence"/>
</dbReference>
<sequence>MPHPGQLAALGIVLCLYRPALGPELEGWRRARAIAACQQLDSDGLHERLEFFDTQGHCCWQLCLLPDSDFLAWDRLLAGVPALAEANGGGVAERLWRRLANRLRGGESWHGTVLRLRAAGPLGMTLAAQAATPSALGLQVARRWPRGEALIETDKELLHEA</sequence>
<comment type="caution">
    <text evidence="1">The sequence shown here is derived from an EMBL/GenBank/DDBJ whole genome shotgun (WGS) entry which is preliminary data.</text>
</comment>
<accession>A0A0R0A7K6</accession>
<evidence type="ECO:0000313" key="2">
    <source>
        <dbReference type="Proteomes" id="UP000051802"/>
    </source>
</evidence>
<keyword evidence="2" id="KW-1185">Reference proteome</keyword>
<dbReference type="SUPFAM" id="SSF144064">
    <property type="entry name" value="Heme iron utilization protein-like"/>
    <property type="match status" value="1"/>
</dbReference>
<name>A0A0R0A7K6_9GAMM</name>
<dbReference type="STRING" id="676599.ARC20_16950"/>
<dbReference type="EMBL" id="LLXU01000140">
    <property type="protein sequence ID" value="KRG37281.1"/>
    <property type="molecule type" value="Genomic_DNA"/>
</dbReference>
<reference evidence="1 2" key="1">
    <citation type="submission" date="2015-10" db="EMBL/GenBank/DDBJ databases">
        <title>Genome sequencing and analysis of members of genus Stenotrophomonas.</title>
        <authorList>
            <person name="Patil P.P."/>
            <person name="Midha S."/>
            <person name="Patil P.B."/>
        </authorList>
    </citation>
    <scope>NUCLEOTIDE SEQUENCE [LARGE SCALE GENOMIC DNA]</scope>
    <source>
        <strain evidence="1 2">JCM 16536</strain>
    </source>
</reference>
<evidence type="ECO:0008006" key="3">
    <source>
        <dbReference type="Google" id="ProtNLM"/>
    </source>
</evidence>
<gene>
    <name evidence="1" type="ORF">ARC20_16950</name>
</gene>
<evidence type="ECO:0000313" key="1">
    <source>
        <dbReference type="EMBL" id="KRG37281.1"/>
    </source>
</evidence>
<proteinExistence type="predicted"/>
<dbReference type="AlphaFoldDB" id="A0A0R0A7K6"/>